<protein>
    <submittedName>
        <fullName evidence="1">Uncharacterized protein</fullName>
    </submittedName>
</protein>
<accession>A0A9P7RBI6</accession>
<dbReference type="EMBL" id="JAESDN010000003">
    <property type="protein sequence ID" value="KAG7054333.1"/>
    <property type="molecule type" value="Genomic_DNA"/>
</dbReference>
<organism evidence="1 2">
    <name type="scientific">Colletotrichum scovillei</name>
    <dbReference type="NCBI Taxonomy" id="1209932"/>
    <lineage>
        <taxon>Eukaryota</taxon>
        <taxon>Fungi</taxon>
        <taxon>Dikarya</taxon>
        <taxon>Ascomycota</taxon>
        <taxon>Pezizomycotina</taxon>
        <taxon>Sordariomycetes</taxon>
        <taxon>Hypocreomycetidae</taxon>
        <taxon>Glomerellales</taxon>
        <taxon>Glomerellaceae</taxon>
        <taxon>Colletotrichum</taxon>
        <taxon>Colletotrichum acutatum species complex</taxon>
    </lineage>
</organism>
<evidence type="ECO:0000313" key="1">
    <source>
        <dbReference type="EMBL" id="KAG7054333.1"/>
    </source>
</evidence>
<sequence length="77" mass="9005">MQSEGREHYAFSLKHIHLSYIKLRELLNRIFGPFLKSLFMAIACSNFRLGQVLRIYLYTMLKRTNGDDGVNPLISRT</sequence>
<reference evidence="1" key="1">
    <citation type="submission" date="2021-05" db="EMBL/GenBank/DDBJ databases">
        <title>Comparative genomics of three Colletotrichum scovillei strains and genetic complementation revealed genes involved fungal growth and virulence on chili pepper.</title>
        <authorList>
            <person name="Hsieh D.-K."/>
            <person name="Chuang S.-C."/>
            <person name="Chen C.-Y."/>
            <person name="Chao Y.-T."/>
            <person name="Lu M.-Y.J."/>
            <person name="Lee M.-H."/>
            <person name="Shih M.-C."/>
        </authorList>
    </citation>
    <scope>NUCLEOTIDE SEQUENCE</scope>
    <source>
        <strain evidence="1">Coll-153</strain>
    </source>
</reference>
<evidence type="ECO:0000313" key="2">
    <source>
        <dbReference type="Proteomes" id="UP000699042"/>
    </source>
</evidence>
<comment type="caution">
    <text evidence="1">The sequence shown here is derived from an EMBL/GenBank/DDBJ whole genome shotgun (WGS) entry which is preliminary data.</text>
</comment>
<dbReference type="Proteomes" id="UP000699042">
    <property type="component" value="Unassembled WGS sequence"/>
</dbReference>
<keyword evidence="2" id="KW-1185">Reference proteome</keyword>
<gene>
    <name evidence="1" type="ORF">JMJ77_001400</name>
</gene>
<proteinExistence type="predicted"/>
<name>A0A9P7RBI6_9PEZI</name>
<dbReference type="AlphaFoldDB" id="A0A9P7RBI6"/>